<dbReference type="RefSeq" id="XP_008020692.1">
    <property type="nucleotide sequence ID" value="XM_008022501.1"/>
</dbReference>
<organism evidence="4 5">
    <name type="scientific">Exserohilum turcicum (strain 28A)</name>
    <name type="common">Northern leaf blight fungus</name>
    <name type="synonym">Setosphaeria turcica</name>
    <dbReference type="NCBI Taxonomy" id="671987"/>
    <lineage>
        <taxon>Eukaryota</taxon>
        <taxon>Fungi</taxon>
        <taxon>Dikarya</taxon>
        <taxon>Ascomycota</taxon>
        <taxon>Pezizomycotina</taxon>
        <taxon>Dothideomycetes</taxon>
        <taxon>Pleosporomycetidae</taxon>
        <taxon>Pleosporales</taxon>
        <taxon>Pleosporineae</taxon>
        <taxon>Pleosporaceae</taxon>
        <taxon>Exserohilum</taxon>
    </lineage>
</organism>
<feature type="region of interest" description="Disordered" evidence="1">
    <location>
        <begin position="215"/>
        <end position="250"/>
    </location>
</feature>
<name>R0KR77_EXST2</name>
<keyword evidence="2" id="KW-0812">Transmembrane</keyword>
<evidence type="ECO:0000313" key="5">
    <source>
        <dbReference type="Proteomes" id="UP000016935"/>
    </source>
</evidence>
<keyword evidence="5" id="KW-1185">Reference proteome</keyword>
<dbReference type="InterPro" id="IPR058581">
    <property type="entry name" value="TM_HPP"/>
</dbReference>
<dbReference type="GeneID" id="19398305"/>
<feature type="transmembrane region" description="Helical" evidence="2">
    <location>
        <begin position="134"/>
        <end position="151"/>
    </location>
</feature>
<dbReference type="Proteomes" id="UP000016935">
    <property type="component" value="Unassembled WGS sequence"/>
</dbReference>
<dbReference type="eggNOG" id="ENOG502S3SU">
    <property type="taxonomic scope" value="Eukaryota"/>
</dbReference>
<feature type="transmembrane region" description="Helical" evidence="2">
    <location>
        <begin position="104"/>
        <end position="122"/>
    </location>
</feature>
<feature type="transmembrane region" description="Helical" evidence="2">
    <location>
        <begin position="177"/>
        <end position="197"/>
    </location>
</feature>
<evidence type="ECO:0000259" key="3">
    <source>
        <dbReference type="Pfam" id="PF04982"/>
    </source>
</evidence>
<sequence length="250" mass="27802">MPIWDPLVPAERVIQRCLARLPPAISHWFGYRHKTLPPSRTWLVCVWGFIGAFCGLSTILAIFGHTDYFRSRAVPPIVASFGASAILCYGAIDVPLAQPRSLIFGHFFSGLVGVIIATIFQFNLENDPYPRLQWLAAALATAIALVVMHLTKTTHPPAGATALLPCIDQHIWALRWYFLPVLLLSSTIVLVTAMLLMNLQRQYPKFWVAQIPSAPPVEKKEDKETKKDVTEGSEASSARDTLQDMERGPL</sequence>
<keyword evidence="2" id="KW-0472">Membrane</keyword>
<feature type="compositionally biased region" description="Basic and acidic residues" evidence="1">
    <location>
        <begin position="217"/>
        <end position="230"/>
    </location>
</feature>
<protein>
    <recommendedName>
        <fullName evidence="3">HPP transmembrane region domain-containing protein</fullName>
    </recommendedName>
</protein>
<dbReference type="PANTHER" id="PTHR33741:SF5">
    <property type="entry name" value="TRANSMEMBRANE PROTEIN DDB_G0269096-RELATED"/>
    <property type="match status" value="1"/>
</dbReference>
<evidence type="ECO:0000313" key="4">
    <source>
        <dbReference type="EMBL" id="EOA91509.1"/>
    </source>
</evidence>
<dbReference type="AlphaFoldDB" id="R0KR77"/>
<dbReference type="EMBL" id="KB908481">
    <property type="protein sequence ID" value="EOA91509.1"/>
    <property type="molecule type" value="Genomic_DNA"/>
</dbReference>
<dbReference type="PANTHER" id="PTHR33741">
    <property type="entry name" value="TRANSMEMBRANE PROTEIN DDB_G0269096-RELATED"/>
    <property type="match status" value="1"/>
</dbReference>
<dbReference type="STRING" id="671987.R0KR77"/>
<feature type="compositionally biased region" description="Basic and acidic residues" evidence="1">
    <location>
        <begin position="241"/>
        <end position="250"/>
    </location>
</feature>
<feature type="domain" description="HPP transmembrane region" evidence="3">
    <location>
        <begin position="38"/>
        <end position="204"/>
    </location>
</feature>
<dbReference type="Pfam" id="PF04982">
    <property type="entry name" value="TM_HPP"/>
    <property type="match status" value="1"/>
</dbReference>
<dbReference type="OrthoDB" id="2016548at2759"/>
<dbReference type="InterPro" id="IPR007065">
    <property type="entry name" value="HPP"/>
</dbReference>
<reference evidence="4 5" key="2">
    <citation type="journal article" date="2013" name="PLoS Genet.">
        <title>Comparative genome structure, secondary metabolite, and effector coding capacity across Cochliobolus pathogens.</title>
        <authorList>
            <person name="Condon B.J."/>
            <person name="Leng Y."/>
            <person name="Wu D."/>
            <person name="Bushley K.E."/>
            <person name="Ohm R.A."/>
            <person name="Otillar R."/>
            <person name="Martin J."/>
            <person name="Schackwitz W."/>
            <person name="Grimwood J."/>
            <person name="MohdZainudin N."/>
            <person name="Xue C."/>
            <person name="Wang R."/>
            <person name="Manning V.A."/>
            <person name="Dhillon B."/>
            <person name="Tu Z.J."/>
            <person name="Steffenson B.J."/>
            <person name="Salamov A."/>
            <person name="Sun H."/>
            <person name="Lowry S."/>
            <person name="LaButti K."/>
            <person name="Han J."/>
            <person name="Copeland A."/>
            <person name="Lindquist E."/>
            <person name="Barry K."/>
            <person name="Schmutz J."/>
            <person name="Baker S.E."/>
            <person name="Ciuffetti L.M."/>
            <person name="Grigoriev I.V."/>
            <person name="Zhong S."/>
            <person name="Turgeon B.G."/>
        </authorList>
    </citation>
    <scope>NUCLEOTIDE SEQUENCE [LARGE SCALE GENOMIC DNA]</scope>
    <source>
        <strain evidence="5">28A</strain>
    </source>
</reference>
<evidence type="ECO:0000256" key="1">
    <source>
        <dbReference type="SAM" id="MobiDB-lite"/>
    </source>
</evidence>
<feature type="transmembrane region" description="Helical" evidence="2">
    <location>
        <begin position="74"/>
        <end position="92"/>
    </location>
</feature>
<feature type="transmembrane region" description="Helical" evidence="2">
    <location>
        <begin position="41"/>
        <end position="62"/>
    </location>
</feature>
<evidence type="ECO:0000256" key="2">
    <source>
        <dbReference type="SAM" id="Phobius"/>
    </source>
</evidence>
<reference evidence="4 5" key="1">
    <citation type="journal article" date="2012" name="PLoS Pathog.">
        <title>Diverse lifestyles and strategies of plant pathogenesis encoded in the genomes of eighteen Dothideomycetes fungi.</title>
        <authorList>
            <person name="Ohm R.A."/>
            <person name="Feau N."/>
            <person name="Henrissat B."/>
            <person name="Schoch C.L."/>
            <person name="Horwitz B.A."/>
            <person name="Barry K.W."/>
            <person name="Condon B.J."/>
            <person name="Copeland A.C."/>
            <person name="Dhillon B."/>
            <person name="Glaser F."/>
            <person name="Hesse C.N."/>
            <person name="Kosti I."/>
            <person name="LaButti K."/>
            <person name="Lindquist E.A."/>
            <person name="Lucas S."/>
            <person name="Salamov A.A."/>
            <person name="Bradshaw R.E."/>
            <person name="Ciuffetti L."/>
            <person name="Hamelin R.C."/>
            <person name="Kema G.H.J."/>
            <person name="Lawrence C."/>
            <person name="Scott J.A."/>
            <person name="Spatafora J.W."/>
            <person name="Turgeon B.G."/>
            <person name="de Wit P.J.G.M."/>
            <person name="Zhong S."/>
            <person name="Goodwin S.B."/>
            <person name="Grigoriev I.V."/>
        </authorList>
    </citation>
    <scope>NUCLEOTIDE SEQUENCE [LARGE SCALE GENOMIC DNA]</scope>
    <source>
        <strain evidence="5">28A</strain>
    </source>
</reference>
<keyword evidence="2" id="KW-1133">Transmembrane helix</keyword>
<gene>
    <name evidence="4" type="ORF">SETTUDRAFT_162217</name>
</gene>
<dbReference type="HOGENOM" id="CLU_040397_0_2_1"/>
<accession>R0KR77</accession>
<proteinExistence type="predicted"/>